<comment type="caution">
    <text evidence="3">The sequence shown here is derived from an EMBL/GenBank/DDBJ whole genome shotgun (WGS) entry which is preliminary data.</text>
</comment>
<keyword evidence="4" id="KW-1185">Reference proteome</keyword>
<feature type="compositionally biased region" description="Polar residues" evidence="1">
    <location>
        <begin position="200"/>
        <end position="231"/>
    </location>
</feature>
<feature type="compositionally biased region" description="Low complexity" evidence="1">
    <location>
        <begin position="300"/>
        <end position="326"/>
    </location>
</feature>
<reference evidence="3 4" key="1">
    <citation type="submission" date="2019-10" db="EMBL/GenBank/DDBJ databases">
        <title>Assembly and Annotation for the nematode Trichostrongylus colubriformis.</title>
        <authorList>
            <person name="Martin J."/>
        </authorList>
    </citation>
    <scope>NUCLEOTIDE SEQUENCE [LARGE SCALE GENOMIC DNA]</scope>
    <source>
        <strain evidence="3">G859</strain>
        <tissue evidence="3">Whole worm</tissue>
    </source>
</reference>
<gene>
    <name evidence="3" type="ORF">GCK32_000952</name>
</gene>
<feature type="region of interest" description="Disordered" evidence="1">
    <location>
        <begin position="152"/>
        <end position="240"/>
    </location>
</feature>
<evidence type="ECO:0000313" key="4">
    <source>
        <dbReference type="Proteomes" id="UP001331761"/>
    </source>
</evidence>
<protein>
    <submittedName>
        <fullName evidence="3">Uncharacterized protein</fullName>
    </submittedName>
</protein>
<evidence type="ECO:0000313" key="3">
    <source>
        <dbReference type="EMBL" id="KAK5970928.1"/>
    </source>
</evidence>
<organism evidence="3 4">
    <name type="scientific">Trichostrongylus colubriformis</name>
    <name type="common">Black scour worm</name>
    <dbReference type="NCBI Taxonomy" id="6319"/>
    <lineage>
        <taxon>Eukaryota</taxon>
        <taxon>Metazoa</taxon>
        <taxon>Ecdysozoa</taxon>
        <taxon>Nematoda</taxon>
        <taxon>Chromadorea</taxon>
        <taxon>Rhabditida</taxon>
        <taxon>Rhabditina</taxon>
        <taxon>Rhabditomorpha</taxon>
        <taxon>Strongyloidea</taxon>
        <taxon>Trichostrongylidae</taxon>
        <taxon>Trichostrongylus</taxon>
    </lineage>
</organism>
<proteinExistence type="predicted"/>
<evidence type="ECO:0000256" key="2">
    <source>
        <dbReference type="SAM" id="SignalP"/>
    </source>
</evidence>
<name>A0AAN8FVA7_TRICO</name>
<feature type="signal peptide" evidence="2">
    <location>
        <begin position="1"/>
        <end position="22"/>
    </location>
</feature>
<dbReference type="Proteomes" id="UP001331761">
    <property type="component" value="Unassembled WGS sequence"/>
</dbReference>
<keyword evidence="2" id="KW-0732">Signal</keyword>
<feature type="chain" id="PRO_5043046923" evidence="2">
    <location>
        <begin position="23"/>
        <end position="326"/>
    </location>
</feature>
<feature type="compositionally biased region" description="Basic residues" evidence="1">
    <location>
        <begin position="290"/>
        <end position="299"/>
    </location>
</feature>
<accession>A0AAN8FVA7</accession>
<evidence type="ECO:0000256" key="1">
    <source>
        <dbReference type="SAM" id="MobiDB-lite"/>
    </source>
</evidence>
<feature type="compositionally biased region" description="Pro residues" evidence="1">
    <location>
        <begin position="155"/>
        <end position="188"/>
    </location>
</feature>
<dbReference type="AlphaFoldDB" id="A0AAN8FVA7"/>
<dbReference type="EMBL" id="WIXE01018407">
    <property type="protein sequence ID" value="KAK5970928.1"/>
    <property type="molecule type" value="Genomic_DNA"/>
</dbReference>
<feature type="region of interest" description="Disordered" evidence="1">
    <location>
        <begin position="281"/>
        <end position="326"/>
    </location>
</feature>
<sequence>MLLYSLLASVSVIASHIGAVFRGECDISRPVPPFAKNGTHNHCVRINVIKAGELDANWNVICGQFSAPHGVSTVLDVQGCRRYSAKGVYFMPKQNVLEITKLHVGEILECHCFGNACGVVFATGIMKALDDSTHSVLKEDIKCIKQQVIAQLPRPIGPPQRTRPPQLPPHPPPPQPPPRPPPWPPLPTRIPRTTARRRNVTTWKIQTTRRQAPKQQTTAISSRTVAKATTTKSKEMKSNATAEVTEDELVRKLSLHLLMFSTAMSTLMVCQLTLLTKLRNFYRNPSPQPSKKKSRKGSLKSKSPASSTKSPASSAPSSPTKDYFKP</sequence>